<evidence type="ECO:0000256" key="1">
    <source>
        <dbReference type="SAM" id="Phobius"/>
    </source>
</evidence>
<dbReference type="NCBIfam" id="NF006948">
    <property type="entry name" value="PRK09430.1"/>
    <property type="match status" value="1"/>
</dbReference>
<dbReference type="InterPro" id="IPR007791">
    <property type="entry name" value="DjlA_N"/>
</dbReference>
<accession>A0A2P7NVK1</accession>
<dbReference type="CDD" id="cd07316">
    <property type="entry name" value="terB_like_DjlA"/>
    <property type="match status" value="1"/>
</dbReference>
<name>A0A2P7NVK1_9PROT</name>
<dbReference type="OrthoDB" id="9782583at2"/>
<proteinExistence type="predicted"/>
<dbReference type="InterPro" id="IPR001623">
    <property type="entry name" value="DnaJ_domain"/>
</dbReference>
<dbReference type="InterPro" id="IPR050817">
    <property type="entry name" value="DjlA_DnaK_co-chaperone"/>
</dbReference>
<dbReference type="EMBL" id="PXXU01000019">
    <property type="protein sequence ID" value="PSJ17493.1"/>
    <property type="molecule type" value="Genomic_DNA"/>
</dbReference>
<organism evidence="3 4">
    <name type="scientific">Nitrosomonas supralitoralis</name>
    <dbReference type="NCBI Taxonomy" id="2116706"/>
    <lineage>
        <taxon>Bacteria</taxon>
        <taxon>Pseudomonadati</taxon>
        <taxon>Pseudomonadota</taxon>
        <taxon>Betaproteobacteria</taxon>
        <taxon>Nitrosomonadales</taxon>
        <taxon>Nitrosomonadaceae</taxon>
        <taxon>Nitrosomonas</taxon>
    </lineage>
</organism>
<protein>
    <submittedName>
        <fullName evidence="3">Co-chaperone DjlA</fullName>
    </submittedName>
</protein>
<gene>
    <name evidence="3" type="ORF">C7H79_07865</name>
</gene>
<dbReference type="CDD" id="cd06257">
    <property type="entry name" value="DnaJ"/>
    <property type="match status" value="1"/>
</dbReference>
<dbReference type="SMART" id="SM00271">
    <property type="entry name" value="DnaJ"/>
    <property type="match status" value="1"/>
</dbReference>
<reference evidence="3 4" key="1">
    <citation type="submission" date="2018-03" db="EMBL/GenBank/DDBJ databases">
        <title>Draft genome of Nitrosomonas supralitoralis APG5.</title>
        <authorList>
            <person name="Urakawa H."/>
            <person name="Lopez J.V."/>
        </authorList>
    </citation>
    <scope>NUCLEOTIDE SEQUENCE [LARGE SCALE GENOMIC DNA]</scope>
    <source>
        <strain evidence="3 4">APG5</strain>
    </source>
</reference>
<dbReference type="InterPro" id="IPR029024">
    <property type="entry name" value="TerB-like"/>
</dbReference>
<evidence type="ECO:0000259" key="2">
    <source>
        <dbReference type="PROSITE" id="PS50076"/>
    </source>
</evidence>
<keyword evidence="1" id="KW-1133">Transmembrane helix</keyword>
<dbReference type="SUPFAM" id="SSF46565">
    <property type="entry name" value="Chaperone J-domain"/>
    <property type="match status" value="1"/>
</dbReference>
<dbReference type="Pfam" id="PF05099">
    <property type="entry name" value="TerB"/>
    <property type="match status" value="1"/>
</dbReference>
<keyword evidence="1" id="KW-0812">Transmembrane</keyword>
<dbReference type="InterPro" id="IPR036869">
    <property type="entry name" value="J_dom_sf"/>
</dbReference>
<evidence type="ECO:0000313" key="3">
    <source>
        <dbReference type="EMBL" id="PSJ17493.1"/>
    </source>
</evidence>
<dbReference type="AlphaFoldDB" id="A0A2P7NVK1"/>
<dbReference type="PANTHER" id="PTHR24074">
    <property type="entry name" value="CO-CHAPERONE PROTEIN DJLA"/>
    <property type="match status" value="1"/>
</dbReference>
<comment type="caution">
    <text evidence="3">The sequence shown here is derived from an EMBL/GenBank/DDBJ whole genome shotgun (WGS) entry which is preliminary data.</text>
</comment>
<dbReference type="Gene3D" id="1.10.287.110">
    <property type="entry name" value="DnaJ domain"/>
    <property type="match status" value="1"/>
</dbReference>
<feature type="domain" description="J" evidence="2">
    <location>
        <begin position="192"/>
        <end position="262"/>
    </location>
</feature>
<feature type="transmembrane region" description="Helical" evidence="1">
    <location>
        <begin position="6"/>
        <end position="25"/>
    </location>
</feature>
<dbReference type="PRINTS" id="PR00625">
    <property type="entry name" value="JDOMAIN"/>
</dbReference>
<keyword evidence="4" id="KW-1185">Reference proteome</keyword>
<sequence length="262" mass="29188">MFRILGAFVGFFIFGFLGIFLGYFVGSFIDRFNAYGSGGMNPFNAARRQSVFLETAFILMGKLAKSDGRVSETEVSHVEQFMQKLGMTHEHRLKAIALFKQGATINYDVHPQLNQFLAVCGGSSNLKQMLLVYLIIMGLSDGQLNSAEEALLREIAGRLGYHQAAFDQLIDMVKNQMHFAGGQTSSPSALEDAYRALGVSNDSTDQEIKRAYRKLMSQYHPDKLMGQGVPEEMVAMATEQAKEVQTAYDLIKRNRDQNRSAS</sequence>
<dbReference type="Gene3D" id="1.10.3680.10">
    <property type="entry name" value="TerB-like"/>
    <property type="match status" value="1"/>
</dbReference>
<dbReference type="Pfam" id="PF00226">
    <property type="entry name" value="DnaJ"/>
    <property type="match status" value="1"/>
</dbReference>
<evidence type="ECO:0000313" key="4">
    <source>
        <dbReference type="Proteomes" id="UP000241912"/>
    </source>
</evidence>
<dbReference type="PROSITE" id="PS50076">
    <property type="entry name" value="DNAJ_2"/>
    <property type="match status" value="1"/>
</dbReference>
<dbReference type="SUPFAM" id="SSF158682">
    <property type="entry name" value="TerB-like"/>
    <property type="match status" value="1"/>
</dbReference>
<dbReference type="RefSeq" id="WP_106706737.1">
    <property type="nucleotide sequence ID" value="NZ_PXXU01000019.1"/>
</dbReference>
<dbReference type="Proteomes" id="UP000241912">
    <property type="component" value="Unassembled WGS sequence"/>
</dbReference>
<keyword evidence="1" id="KW-0472">Membrane</keyword>